<keyword evidence="1" id="KW-1133">Transmembrane helix</keyword>
<feature type="transmembrane region" description="Helical" evidence="1">
    <location>
        <begin position="261"/>
        <end position="279"/>
    </location>
</feature>
<feature type="transmembrane region" description="Helical" evidence="1">
    <location>
        <begin position="235"/>
        <end position="254"/>
    </location>
</feature>
<keyword evidence="1" id="KW-0472">Membrane</keyword>
<feature type="transmembrane region" description="Helical" evidence="1">
    <location>
        <begin position="291"/>
        <end position="310"/>
    </location>
</feature>
<comment type="caution">
    <text evidence="2">The sequence shown here is derived from an EMBL/GenBank/DDBJ whole genome shotgun (WGS) entry which is preliminary data.</text>
</comment>
<keyword evidence="3" id="KW-1185">Reference proteome</keyword>
<evidence type="ECO:0000313" key="2">
    <source>
        <dbReference type="EMBL" id="GAA3707397.1"/>
    </source>
</evidence>
<evidence type="ECO:0000313" key="3">
    <source>
        <dbReference type="Proteomes" id="UP001501468"/>
    </source>
</evidence>
<feature type="transmembrane region" description="Helical" evidence="1">
    <location>
        <begin position="68"/>
        <end position="85"/>
    </location>
</feature>
<evidence type="ECO:0008006" key="4">
    <source>
        <dbReference type="Google" id="ProtNLM"/>
    </source>
</evidence>
<dbReference type="Proteomes" id="UP001501468">
    <property type="component" value="Unassembled WGS sequence"/>
</dbReference>
<feature type="transmembrane region" description="Helical" evidence="1">
    <location>
        <begin position="146"/>
        <end position="167"/>
    </location>
</feature>
<sequence>MFMRMWAVAHMIHLAAANHSRLDTPWNVAAFIMALALLLRPLDGRLLAGLALAQLADMVVEMPISPDHWMLISFVNLTLLVAMLVKRSFKAEAISSAFPAARVVVLVAYAAAALSKYNHNFVTAASSCATAIAEQASYGLSQVVPVAGVFFMGSIIIESSIPLLLLWRRTRPYAVRLGLAFHFLLSVSPAFAVVDFTATLYALFLLFLPPSESRRVRQRIGDLAHRLDLVRRASAHRVAAACAALLVFGLLGYASVRVSSALVFVASQAYLLCILLAAVTTRPEPVERQPIGRVRVMFVPVIALAVLWAANPYIGLRTAGVFTMFSGLRTEGQEPNHLFMPVVHLTSWQDDFVVIESSNDPAMAAAQGGRAGVPLLALRREAQAKPDLVVVGTVNGQRQVFGPGPGQQHFTPLGFFEDKFAMLRPVAVSSQRYCNNT</sequence>
<dbReference type="EMBL" id="BAABDC010000003">
    <property type="protein sequence ID" value="GAA3707397.1"/>
    <property type="molecule type" value="Genomic_DNA"/>
</dbReference>
<feature type="transmembrane region" description="Helical" evidence="1">
    <location>
        <begin position="97"/>
        <end position="114"/>
    </location>
</feature>
<evidence type="ECO:0000256" key="1">
    <source>
        <dbReference type="SAM" id="Phobius"/>
    </source>
</evidence>
<reference evidence="3" key="1">
    <citation type="journal article" date="2019" name="Int. J. Syst. Evol. Microbiol.">
        <title>The Global Catalogue of Microorganisms (GCM) 10K type strain sequencing project: providing services to taxonomists for standard genome sequencing and annotation.</title>
        <authorList>
            <consortium name="The Broad Institute Genomics Platform"/>
            <consortium name="The Broad Institute Genome Sequencing Center for Infectious Disease"/>
            <person name="Wu L."/>
            <person name="Ma J."/>
        </authorList>
    </citation>
    <scope>NUCLEOTIDE SEQUENCE [LARGE SCALE GENOMIC DNA]</scope>
    <source>
        <strain evidence="3">JCM 17125</strain>
    </source>
</reference>
<keyword evidence="1" id="KW-0812">Transmembrane</keyword>
<feature type="transmembrane region" description="Helical" evidence="1">
    <location>
        <begin position="179"/>
        <end position="208"/>
    </location>
</feature>
<proteinExistence type="predicted"/>
<accession>A0ABP7DSG2</accession>
<name>A0ABP7DSG2_9MICO</name>
<gene>
    <name evidence="2" type="ORF">GCM10022399_25150</name>
</gene>
<organism evidence="2 3">
    <name type="scientific">Terrabacter ginsenosidimutans</name>
    <dbReference type="NCBI Taxonomy" id="490575"/>
    <lineage>
        <taxon>Bacteria</taxon>
        <taxon>Bacillati</taxon>
        <taxon>Actinomycetota</taxon>
        <taxon>Actinomycetes</taxon>
        <taxon>Micrococcales</taxon>
        <taxon>Intrasporangiaceae</taxon>
        <taxon>Terrabacter</taxon>
    </lineage>
</organism>
<protein>
    <recommendedName>
        <fullName evidence="4">Vitamin K-dependent gamma-carboxylase-like protein</fullName>
    </recommendedName>
</protein>